<dbReference type="OrthoDB" id="9802846at2"/>
<dbReference type="InterPro" id="IPR007048">
    <property type="entry name" value="IraD/Gp25-like"/>
</dbReference>
<feature type="domain" description="IraD/Gp25-like" evidence="1">
    <location>
        <begin position="19"/>
        <end position="95"/>
    </location>
</feature>
<dbReference type="Gene3D" id="3.10.450.40">
    <property type="match status" value="1"/>
</dbReference>
<reference evidence="2 3" key="1">
    <citation type="submission" date="2018-05" db="EMBL/GenBank/DDBJ databases">
        <title>The draft genome of strain NS-104.</title>
        <authorList>
            <person name="Hang P."/>
            <person name="Jiang J."/>
        </authorList>
    </citation>
    <scope>NUCLEOTIDE SEQUENCE [LARGE SCALE GENOMIC DNA]</scope>
    <source>
        <strain evidence="2 3">NS-104</strain>
    </source>
</reference>
<name>A0A2U2DGB0_9HYPH</name>
<accession>A0A2U2DGB0</accession>
<keyword evidence="3" id="KW-1185">Reference proteome</keyword>
<dbReference type="RefSeq" id="WP_109462204.1">
    <property type="nucleotide sequence ID" value="NZ_QFBC01000028.1"/>
</dbReference>
<sequence>MPHSTGVSAVTATPMSDWEHVQQSIAKILMTPVGSRVMRRDFGSDLPDLVDAKMTRRNVLAVYSAAASAIAKWEPRFRMTRGRVTRADSAGTLMLAVIGTYYPRGHLGDYSVAQDANLRLVLGGMQ</sequence>
<dbReference type="EMBL" id="QFBC01000028">
    <property type="protein sequence ID" value="PWE52281.1"/>
    <property type="molecule type" value="Genomic_DNA"/>
</dbReference>
<dbReference type="Proteomes" id="UP000245252">
    <property type="component" value="Unassembled WGS sequence"/>
</dbReference>
<evidence type="ECO:0000313" key="3">
    <source>
        <dbReference type="Proteomes" id="UP000245252"/>
    </source>
</evidence>
<evidence type="ECO:0000313" key="2">
    <source>
        <dbReference type="EMBL" id="PWE52281.1"/>
    </source>
</evidence>
<evidence type="ECO:0000259" key="1">
    <source>
        <dbReference type="Pfam" id="PF04965"/>
    </source>
</evidence>
<dbReference type="SUPFAM" id="SSF160719">
    <property type="entry name" value="gpW/gp25-like"/>
    <property type="match status" value="1"/>
</dbReference>
<proteinExistence type="predicted"/>
<organism evidence="2 3">
    <name type="scientific">Metarhizobium album</name>
    <dbReference type="NCBI Taxonomy" id="2182425"/>
    <lineage>
        <taxon>Bacteria</taxon>
        <taxon>Pseudomonadati</taxon>
        <taxon>Pseudomonadota</taxon>
        <taxon>Alphaproteobacteria</taxon>
        <taxon>Hyphomicrobiales</taxon>
        <taxon>Rhizobiaceae</taxon>
        <taxon>Metarhizobium</taxon>
    </lineage>
</organism>
<comment type="caution">
    <text evidence="2">The sequence shown here is derived from an EMBL/GenBank/DDBJ whole genome shotgun (WGS) entry which is preliminary data.</text>
</comment>
<dbReference type="Pfam" id="PF04965">
    <property type="entry name" value="GPW_gp25"/>
    <property type="match status" value="1"/>
</dbReference>
<gene>
    <name evidence="2" type="ORF">DEM27_31560</name>
</gene>
<dbReference type="AlphaFoldDB" id="A0A2U2DGB0"/>
<protein>
    <submittedName>
        <fullName evidence="2">Baseplate assembly protein</fullName>
    </submittedName>
</protein>